<protein>
    <submittedName>
        <fullName evidence="1">Pyrimidine 5'-nucleotidase</fullName>
    </submittedName>
</protein>
<dbReference type="HOGENOM" id="CLU_059493_2_1_5"/>
<dbReference type="SUPFAM" id="SSF56784">
    <property type="entry name" value="HAD-like"/>
    <property type="match status" value="1"/>
</dbReference>
<dbReference type="Proteomes" id="UP000000491">
    <property type="component" value="Chromosome"/>
</dbReference>
<gene>
    <name evidence="1" type="ordered locus">Zymop_0779</name>
</gene>
<dbReference type="KEGG" id="zmp:Zymop_0779"/>
<proteinExistence type="predicted"/>
<dbReference type="SFLD" id="SFLDG01132">
    <property type="entry name" value="C1.5.3:_5'-Nucleotidase_Like"/>
    <property type="match status" value="1"/>
</dbReference>
<dbReference type="SFLD" id="SFLDS00003">
    <property type="entry name" value="Haloacid_Dehalogenase"/>
    <property type="match status" value="1"/>
</dbReference>
<dbReference type="PANTHER" id="PTHR12725">
    <property type="entry name" value="HALOACID DEHALOGENASE-LIKE HYDROLASE"/>
    <property type="match status" value="1"/>
</dbReference>
<dbReference type="Gene3D" id="1.10.150.450">
    <property type="match status" value="1"/>
</dbReference>
<dbReference type="InterPro" id="IPR010237">
    <property type="entry name" value="Pyr-5-nucltdase"/>
</dbReference>
<dbReference type="PATRIC" id="fig|579138.3.peg.819"/>
<accession>F8ESA5</accession>
<dbReference type="eggNOG" id="COG1011">
    <property type="taxonomic scope" value="Bacteria"/>
</dbReference>
<evidence type="ECO:0000313" key="2">
    <source>
        <dbReference type="Proteomes" id="UP000000491"/>
    </source>
</evidence>
<dbReference type="SFLD" id="SFLDG01129">
    <property type="entry name" value="C1.5:_HAD__Beta-PGM__Phosphata"/>
    <property type="match status" value="1"/>
</dbReference>
<dbReference type="RefSeq" id="WP_013934076.1">
    <property type="nucleotide sequence ID" value="NC_015709.1"/>
</dbReference>
<dbReference type="EMBL" id="CP002865">
    <property type="protein sequence ID" value="AEI37680.1"/>
    <property type="molecule type" value="Genomic_DNA"/>
</dbReference>
<name>F8ESA5_ZYMMT</name>
<dbReference type="PRINTS" id="PR00413">
    <property type="entry name" value="HADHALOGNASE"/>
</dbReference>
<reference evidence="1 2" key="1">
    <citation type="journal article" date="2011" name="J. Bacteriol.">
        <title>Genome sequence of the ethanol-producing Zymomonas mobilis subsp. pomaceae lectotype strain ATCC 29192.</title>
        <authorList>
            <person name="Kouvelis V.N."/>
            <person name="Davenport K.W."/>
            <person name="Brettin T.S."/>
            <person name="Bruce D."/>
            <person name="Detter C."/>
            <person name="Han C.S."/>
            <person name="Nolan M."/>
            <person name="Tapia R."/>
            <person name="Damoulaki A."/>
            <person name="Kyrpides N.C."/>
            <person name="Typas M.A."/>
            <person name="Pappas K.M."/>
        </authorList>
    </citation>
    <scope>NUCLEOTIDE SEQUENCE [LARGE SCALE GENOMIC DNA]</scope>
    <source>
        <strain evidence="2">ATCC 29192 / DSM 22645 / JCM 10191 / CCUG 17912 / NBRC 13757 / NCIMB 11200 / NRRL B-4491 / Barker I</strain>
    </source>
</reference>
<dbReference type="STRING" id="579138.Zymop_0779"/>
<sequence length="221" mass="25660">MISDLQHVENWIFDLDNTLYPPSADLFSHIDVRMADYIAKKLHISPMESQKLQQDYYLRYGASLAGLKRHHNVDPHDYLAYAHNIEMSSLKPDPTLRTSIEKLPGRKWIFTNGDQPYAERVLHHRGLSNLFEDVFDIHSSQYRPKPDPFCYQLMLKKFDVTPKQSLFVDDMACNLLPAKDQGMTTVWVNHGPLGQGHITEGHEKIDYEIHDVSNWLKKITT</sequence>
<organism evidence="1 2">
    <name type="scientific">Zymomonas mobilis subsp. pomaceae (strain ATCC 29192 / DSM 22645 / JCM 10191 / CCUG 17912 / NBRC 13757 / NCIMB 11200 / NRRL B-4491 / Barker I)</name>
    <dbReference type="NCBI Taxonomy" id="579138"/>
    <lineage>
        <taxon>Bacteria</taxon>
        <taxon>Pseudomonadati</taxon>
        <taxon>Pseudomonadota</taxon>
        <taxon>Alphaproteobacteria</taxon>
        <taxon>Sphingomonadales</taxon>
        <taxon>Zymomonadaceae</taxon>
        <taxon>Zymomonas</taxon>
    </lineage>
</organism>
<dbReference type="NCBIfam" id="TIGR01993">
    <property type="entry name" value="Pyr-5-nucltdase"/>
    <property type="match status" value="1"/>
</dbReference>
<dbReference type="InterPro" id="IPR006439">
    <property type="entry name" value="HAD-SF_hydro_IA"/>
</dbReference>
<dbReference type="PANTHER" id="PTHR12725:SF117">
    <property type="entry name" value="HALOACID DEHALOGENASE-LIKE HYDROLASE"/>
    <property type="match status" value="1"/>
</dbReference>
<dbReference type="InterPro" id="IPR023214">
    <property type="entry name" value="HAD_sf"/>
</dbReference>
<dbReference type="AlphaFoldDB" id="F8ESA5"/>
<dbReference type="Pfam" id="PF00702">
    <property type="entry name" value="Hydrolase"/>
    <property type="match status" value="1"/>
</dbReference>
<dbReference type="Gene3D" id="3.40.50.1000">
    <property type="entry name" value="HAD superfamily/HAD-like"/>
    <property type="match status" value="1"/>
</dbReference>
<dbReference type="NCBIfam" id="TIGR01509">
    <property type="entry name" value="HAD-SF-IA-v3"/>
    <property type="match status" value="1"/>
</dbReference>
<dbReference type="InterPro" id="IPR036412">
    <property type="entry name" value="HAD-like_sf"/>
</dbReference>
<evidence type="ECO:0000313" key="1">
    <source>
        <dbReference type="EMBL" id="AEI37680.1"/>
    </source>
</evidence>